<name>A0A0G4E5J6_PSEFS</name>
<proteinExistence type="predicted"/>
<keyword evidence="1" id="KW-0614">Plasmid</keyword>
<organism evidence="1">
    <name type="scientific">Pseudomonas fluorescens (strain SBW25)</name>
    <dbReference type="NCBI Taxonomy" id="216595"/>
    <lineage>
        <taxon>Bacteria</taxon>
        <taxon>Pseudomonadati</taxon>
        <taxon>Pseudomonadota</taxon>
        <taxon>Gammaproteobacteria</taxon>
        <taxon>Pseudomonadales</taxon>
        <taxon>Pseudomonadaceae</taxon>
        <taxon>Pseudomonas</taxon>
    </lineage>
</organism>
<sequence length="114" mass="12582">MSNFIAISRAQTPHQTTRYICGEWSHVFGCGQGETGTRILLDADTQKLIRLDVQASRAIYDSYRAGSDDELADVQDSLVNANAELFDNPADFGLVLTDTFPAWALDCSKHATNR</sequence>
<geneLocation type="plasmid" evidence="1">
    <name>pQBR57</name>
</geneLocation>
<evidence type="ECO:0000313" key="1">
    <source>
        <dbReference type="EMBL" id="CEK42298.1"/>
    </source>
</evidence>
<dbReference type="EMBL" id="LN713926">
    <property type="protein sequence ID" value="CEK42298.1"/>
    <property type="molecule type" value="Genomic_DNA"/>
</dbReference>
<dbReference type="AlphaFoldDB" id="A0A0G4E5J6"/>
<protein>
    <submittedName>
        <fullName evidence="1">Uncharacterized protein</fullName>
    </submittedName>
</protein>
<accession>A0A0G4E5J6</accession>
<reference evidence="1" key="2">
    <citation type="submission" date="2015-06" db="EMBL/GenBank/DDBJ databases">
        <title>Environmentally co-occuring mercury resistance plasmids are genetically and phenotypically diverse and confer variable context-dependent fitness effects.</title>
        <authorList>
            <person name="Hall J.P.J."/>
            <person name="Harrison E."/>
            <person name="Lilley A.K."/>
            <person name="Paterson S."/>
            <person name="Spiers A.J."/>
            <person name="Brockhurst M.A."/>
        </authorList>
    </citation>
    <scope>NUCLEOTIDE SEQUENCE [LARGE SCALE GENOMIC DNA]</scope>
    <source>
        <strain evidence="1">SBW25</strain>
        <plasmid evidence="1">pQBR57</plasmid>
    </source>
</reference>
<dbReference type="RefSeq" id="WP_192963461.1">
    <property type="nucleotide sequence ID" value="NZ_LN713926.1"/>
</dbReference>
<reference evidence="1" key="1">
    <citation type="submission" date="2014-12" db="EMBL/GenBank/DDBJ databases">
        <authorList>
            <person name="Hall J."/>
        </authorList>
    </citation>
    <scope>NUCLEOTIDE SEQUENCE [LARGE SCALE GENOMIC DNA]</scope>
    <source>
        <strain evidence="1">SBW25</strain>
        <plasmid evidence="1">pQBR57</plasmid>
    </source>
</reference>
<gene>
    <name evidence="1" type="ORF">PQBR57_0345</name>
</gene>